<dbReference type="AlphaFoldDB" id="A0A0F7SGM4"/>
<name>A0A0F7SGM4_PHARH</name>
<protein>
    <submittedName>
        <fullName evidence="2">Uncharacterized protein</fullName>
    </submittedName>
</protein>
<accession>A0A0F7SGM4</accession>
<proteinExistence type="predicted"/>
<organism evidence="2">
    <name type="scientific">Phaffia rhodozyma</name>
    <name type="common">Yeast</name>
    <name type="synonym">Xanthophyllomyces dendrorhous</name>
    <dbReference type="NCBI Taxonomy" id="264483"/>
    <lineage>
        <taxon>Eukaryota</taxon>
        <taxon>Fungi</taxon>
        <taxon>Dikarya</taxon>
        <taxon>Basidiomycota</taxon>
        <taxon>Agaricomycotina</taxon>
        <taxon>Tremellomycetes</taxon>
        <taxon>Cystofilobasidiales</taxon>
        <taxon>Mrakiaceae</taxon>
        <taxon>Phaffia</taxon>
    </lineage>
</organism>
<feature type="region of interest" description="Disordered" evidence="1">
    <location>
        <begin position="74"/>
        <end position="136"/>
    </location>
</feature>
<dbReference type="EMBL" id="LN483273">
    <property type="protein sequence ID" value="CDZ98041.1"/>
    <property type="molecule type" value="Genomic_DNA"/>
</dbReference>
<evidence type="ECO:0000313" key="2">
    <source>
        <dbReference type="EMBL" id="CDZ98041.1"/>
    </source>
</evidence>
<feature type="region of interest" description="Disordered" evidence="1">
    <location>
        <begin position="338"/>
        <end position="362"/>
    </location>
</feature>
<sequence length="476" mass="51175">MTSCAPPESTSSQKTVRFTTALAPMLHPAPLQTDRQAIRKYPVSVPFHSHNRRQATLQLPVRVSHVPYASLPAMTSAGGAHADHQSEGEGEVEVEGAGVEVTRSKTSRRRRVSGGRRIGGPRANIKYSGTGTTEGSLGRRNALKLLLDARKENDGSKSSNKPLFTVDSLSPLQSLVASLSSYPSSYGLRCFSAFADSPLSSCTSSPLLSSGSVNILEANPWIRPLTSAILAQPVPIPLHGHQLSRSPLLDSTCTFSEFRFHSESPRLDTAEAGSGSSHLKRMDSHVFRALNAFDQTDASEPAGNVGLVSPWIDDQRGDTKGLLKKRSIWTRSLSENGSISESSVHTSDTSTTDSVTSDCDSASTAATSEAEFDPVGLGFYNAPNNFNSRPYAGLKPILLCRTSARLAPLPYPTQPLDGQNKVRKIHHPIPVRPFVPSDSPLILTDILDEMLSSWPTPEFSMTSAFSGPSEEGVQLD</sequence>
<evidence type="ECO:0000256" key="1">
    <source>
        <dbReference type="SAM" id="MobiDB-lite"/>
    </source>
</evidence>
<feature type="compositionally biased region" description="Basic residues" evidence="1">
    <location>
        <begin position="105"/>
        <end position="114"/>
    </location>
</feature>
<reference evidence="2" key="1">
    <citation type="submission" date="2014-08" db="EMBL/GenBank/DDBJ databases">
        <authorList>
            <person name="Sharma Rahul"/>
            <person name="Thines Marco"/>
        </authorList>
    </citation>
    <scope>NUCLEOTIDE SEQUENCE</scope>
</reference>